<dbReference type="RefSeq" id="WP_171226922.1">
    <property type="nucleotide sequence ID" value="NZ_CP053085.1"/>
</dbReference>
<dbReference type="InterPro" id="IPR052048">
    <property type="entry name" value="ST_Response_Regulator"/>
</dbReference>
<keyword evidence="4" id="KW-1185">Reference proteome</keyword>
<dbReference type="InterPro" id="IPR001789">
    <property type="entry name" value="Sig_transdc_resp-reg_receiver"/>
</dbReference>
<sequence>MQDSHPIRVLIVDDHPMIRDGLTALLTGHADMTVVAEAENGEQALARYDAHHPDIVLMDLRMPVMDGLAATRALLALDDTARIIMLTTFEGDADIERALTAGARAFLLKDQLRTHLPTLIRDVFNR</sequence>
<dbReference type="Gene3D" id="3.40.50.2300">
    <property type="match status" value="1"/>
</dbReference>
<evidence type="ECO:0000313" key="4">
    <source>
        <dbReference type="Proteomes" id="UP000500938"/>
    </source>
</evidence>
<accession>A0A6M4IV69</accession>
<evidence type="ECO:0000256" key="1">
    <source>
        <dbReference type="PROSITE-ProRule" id="PRU00169"/>
    </source>
</evidence>
<dbReference type="SMART" id="SM00448">
    <property type="entry name" value="REC"/>
    <property type="match status" value="1"/>
</dbReference>
<evidence type="ECO:0000259" key="2">
    <source>
        <dbReference type="PROSITE" id="PS50110"/>
    </source>
</evidence>
<dbReference type="EMBL" id="CP053085">
    <property type="protein sequence ID" value="QJR37487.1"/>
    <property type="molecule type" value="Genomic_DNA"/>
</dbReference>
<dbReference type="PROSITE" id="PS50110">
    <property type="entry name" value="RESPONSE_REGULATORY"/>
    <property type="match status" value="1"/>
</dbReference>
<gene>
    <name evidence="3" type="ORF">HKW67_19200</name>
</gene>
<evidence type="ECO:0000313" key="3">
    <source>
        <dbReference type="EMBL" id="QJR37487.1"/>
    </source>
</evidence>
<protein>
    <submittedName>
        <fullName evidence="3">Response regulator transcription factor</fullName>
    </submittedName>
</protein>
<dbReference type="Pfam" id="PF00072">
    <property type="entry name" value="Response_reg"/>
    <property type="match status" value="1"/>
</dbReference>
<dbReference type="Proteomes" id="UP000500938">
    <property type="component" value="Chromosome"/>
</dbReference>
<dbReference type="GO" id="GO:0000160">
    <property type="term" value="P:phosphorelay signal transduction system"/>
    <property type="evidence" value="ECO:0007669"/>
    <property type="project" value="InterPro"/>
</dbReference>
<reference evidence="3 4" key="1">
    <citation type="submission" date="2020-05" db="EMBL/GenBank/DDBJ databases">
        <title>Complete genome sequence of Gemmatimonas greenlandica TET16.</title>
        <authorList>
            <person name="Zeng Y."/>
        </authorList>
    </citation>
    <scope>NUCLEOTIDE SEQUENCE [LARGE SCALE GENOMIC DNA]</scope>
    <source>
        <strain evidence="3 4">TET16</strain>
    </source>
</reference>
<dbReference type="SUPFAM" id="SSF52172">
    <property type="entry name" value="CheY-like"/>
    <property type="match status" value="1"/>
</dbReference>
<feature type="modified residue" description="4-aspartylphosphate" evidence="1">
    <location>
        <position position="59"/>
    </location>
</feature>
<feature type="domain" description="Response regulatory" evidence="2">
    <location>
        <begin position="8"/>
        <end position="124"/>
    </location>
</feature>
<dbReference type="InterPro" id="IPR058245">
    <property type="entry name" value="NreC/VraR/RcsB-like_REC"/>
</dbReference>
<name>A0A6M4IV69_9BACT</name>
<dbReference type="InterPro" id="IPR011006">
    <property type="entry name" value="CheY-like_superfamily"/>
</dbReference>
<dbReference type="PANTHER" id="PTHR43228:SF1">
    <property type="entry name" value="TWO-COMPONENT RESPONSE REGULATOR ARR22"/>
    <property type="match status" value="1"/>
</dbReference>
<proteinExistence type="predicted"/>
<dbReference type="AlphaFoldDB" id="A0A6M4IV69"/>
<dbReference type="KEGG" id="ggr:HKW67_19200"/>
<keyword evidence="1" id="KW-0597">Phosphoprotein</keyword>
<dbReference type="CDD" id="cd17535">
    <property type="entry name" value="REC_NarL-like"/>
    <property type="match status" value="1"/>
</dbReference>
<dbReference type="PANTHER" id="PTHR43228">
    <property type="entry name" value="TWO-COMPONENT RESPONSE REGULATOR"/>
    <property type="match status" value="1"/>
</dbReference>
<organism evidence="3 4">
    <name type="scientific">Gemmatimonas groenlandica</name>
    <dbReference type="NCBI Taxonomy" id="2732249"/>
    <lineage>
        <taxon>Bacteria</taxon>
        <taxon>Pseudomonadati</taxon>
        <taxon>Gemmatimonadota</taxon>
        <taxon>Gemmatimonadia</taxon>
        <taxon>Gemmatimonadales</taxon>
        <taxon>Gemmatimonadaceae</taxon>
        <taxon>Gemmatimonas</taxon>
    </lineage>
</organism>